<accession>A0A0F9GU44</accession>
<reference evidence="1" key="1">
    <citation type="journal article" date="2015" name="Nature">
        <title>Complex archaea that bridge the gap between prokaryotes and eukaryotes.</title>
        <authorList>
            <person name="Spang A."/>
            <person name="Saw J.H."/>
            <person name="Jorgensen S.L."/>
            <person name="Zaremba-Niedzwiedzka K."/>
            <person name="Martijn J."/>
            <person name="Lind A.E."/>
            <person name="van Eijk R."/>
            <person name="Schleper C."/>
            <person name="Guy L."/>
            <person name="Ettema T.J."/>
        </authorList>
    </citation>
    <scope>NUCLEOTIDE SEQUENCE</scope>
</reference>
<sequence length="114" mass="12959">MTWRAIYDTADGRLHSVGTVWTDPPRAGTDFKEFAEKPDDASMWDEVTRAFVPRPPKVLIDRMDDLEGHPTFTQFSEVFDSLTNQQKAKVRNAIRKMLGAEQFRNVSGSVEIGK</sequence>
<gene>
    <name evidence="1" type="ORF">LCGC14_1786190</name>
</gene>
<protein>
    <submittedName>
        <fullName evidence="1">Uncharacterized protein</fullName>
    </submittedName>
</protein>
<dbReference type="EMBL" id="LAZR01016984">
    <property type="protein sequence ID" value="KKM02264.1"/>
    <property type="molecule type" value="Genomic_DNA"/>
</dbReference>
<evidence type="ECO:0000313" key="1">
    <source>
        <dbReference type="EMBL" id="KKM02264.1"/>
    </source>
</evidence>
<dbReference type="AlphaFoldDB" id="A0A0F9GU44"/>
<proteinExistence type="predicted"/>
<comment type="caution">
    <text evidence="1">The sequence shown here is derived from an EMBL/GenBank/DDBJ whole genome shotgun (WGS) entry which is preliminary data.</text>
</comment>
<name>A0A0F9GU44_9ZZZZ</name>
<organism evidence="1">
    <name type="scientific">marine sediment metagenome</name>
    <dbReference type="NCBI Taxonomy" id="412755"/>
    <lineage>
        <taxon>unclassified sequences</taxon>
        <taxon>metagenomes</taxon>
        <taxon>ecological metagenomes</taxon>
    </lineage>
</organism>